<dbReference type="SUPFAM" id="SSF46894">
    <property type="entry name" value="C-terminal effector domain of the bipartite response regulators"/>
    <property type="match status" value="1"/>
</dbReference>
<evidence type="ECO:0000313" key="5">
    <source>
        <dbReference type="EMBL" id="QKZ04537.1"/>
    </source>
</evidence>
<proteinExistence type="predicted"/>
<feature type="domain" description="HTH luxR-type" evidence="4">
    <location>
        <begin position="171"/>
        <end position="236"/>
    </location>
</feature>
<gene>
    <name evidence="5" type="ORF">HWQ56_12400</name>
</gene>
<dbReference type="InterPro" id="IPR000792">
    <property type="entry name" value="Tscrpt_reg_LuxR_C"/>
</dbReference>
<dbReference type="SUPFAM" id="SSF75516">
    <property type="entry name" value="Pheromone-binding domain of LuxR-like quorum-sensing transcription factors"/>
    <property type="match status" value="1"/>
</dbReference>
<dbReference type="PANTHER" id="PTHR44688:SF16">
    <property type="entry name" value="DNA-BINDING TRANSCRIPTIONAL ACTIVATOR DEVR_DOSR"/>
    <property type="match status" value="1"/>
</dbReference>
<evidence type="ECO:0000256" key="2">
    <source>
        <dbReference type="ARBA" id="ARBA00023125"/>
    </source>
</evidence>
<dbReference type="GO" id="GO:0003677">
    <property type="term" value="F:DNA binding"/>
    <property type="evidence" value="ECO:0007669"/>
    <property type="project" value="UniProtKB-KW"/>
</dbReference>
<name>A0A7D5D756_9PSED</name>
<dbReference type="GO" id="GO:0006355">
    <property type="term" value="P:regulation of DNA-templated transcription"/>
    <property type="evidence" value="ECO:0007669"/>
    <property type="project" value="InterPro"/>
</dbReference>
<dbReference type="SMART" id="SM00421">
    <property type="entry name" value="HTH_LUXR"/>
    <property type="match status" value="1"/>
</dbReference>
<dbReference type="Pfam" id="PF00196">
    <property type="entry name" value="GerE"/>
    <property type="match status" value="1"/>
</dbReference>
<evidence type="ECO:0000256" key="3">
    <source>
        <dbReference type="ARBA" id="ARBA00023163"/>
    </source>
</evidence>
<dbReference type="CDD" id="cd06170">
    <property type="entry name" value="LuxR_C_like"/>
    <property type="match status" value="1"/>
</dbReference>
<sequence>MSCPVLRIETSMTLDTSNNKKLLRALQSSMPLLNNLPLAYIALNKQSQCVSRLVSNYPAAWLGVYRRFNYHQIDPVIQYGINQVAPFPWRKARGVTANHGDTLFSQSRHFQLSGGYTFILHDACGQFAALSLSNADQCPEFDTRIGDHAAQLQMVLIDVHQQALELPAAHGAHSAGGLSEREMTILTWVVRGKAYSEIAGLAGIVERTVKFHMSNIVRKLGVNTAKEAVFKATTLGLV</sequence>
<dbReference type="Gene3D" id="1.10.10.10">
    <property type="entry name" value="Winged helix-like DNA-binding domain superfamily/Winged helix DNA-binding domain"/>
    <property type="match status" value="1"/>
</dbReference>
<dbReference type="Pfam" id="PF03472">
    <property type="entry name" value="Autoind_bind"/>
    <property type="match status" value="1"/>
</dbReference>
<accession>A0A7D5D756</accession>
<organism evidence="5 6">
    <name type="scientific">Pseudomonas eucalypticola</name>
    <dbReference type="NCBI Taxonomy" id="2599595"/>
    <lineage>
        <taxon>Bacteria</taxon>
        <taxon>Pseudomonadati</taxon>
        <taxon>Pseudomonadota</taxon>
        <taxon>Gammaproteobacteria</taxon>
        <taxon>Pseudomonadales</taxon>
        <taxon>Pseudomonadaceae</taxon>
        <taxon>Pseudomonas</taxon>
    </lineage>
</organism>
<keyword evidence="6" id="KW-1185">Reference proteome</keyword>
<keyword evidence="1" id="KW-0805">Transcription regulation</keyword>
<dbReference type="EMBL" id="CP056030">
    <property type="protein sequence ID" value="QKZ04537.1"/>
    <property type="molecule type" value="Genomic_DNA"/>
</dbReference>
<dbReference type="PRINTS" id="PR00038">
    <property type="entry name" value="HTHLUXR"/>
</dbReference>
<dbReference type="Proteomes" id="UP000509568">
    <property type="component" value="Chromosome"/>
</dbReference>
<dbReference type="InterPro" id="IPR005143">
    <property type="entry name" value="TF_LuxR_autoind-bd_dom"/>
</dbReference>
<evidence type="ECO:0000313" key="6">
    <source>
        <dbReference type="Proteomes" id="UP000509568"/>
    </source>
</evidence>
<dbReference type="InterPro" id="IPR036693">
    <property type="entry name" value="TF_LuxR_autoind-bd_dom_sf"/>
</dbReference>
<dbReference type="PROSITE" id="PS50043">
    <property type="entry name" value="HTH_LUXR_2"/>
    <property type="match status" value="1"/>
</dbReference>
<dbReference type="RefSeq" id="WP_176570664.1">
    <property type="nucleotide sequence ID" value="NZ_CP056030.1"/>
</dbReference>
<evidence type="ECO:0000256" key="1">
    <source>
        <dbReference type="ARBA" id="ARBA00023015"/>
    </source>
</evidence>
<dbReference type="PANTHER" id="PTHR44688">
    <property type="entry name" value="DNA-BINDING TRANSCRIPTIONAL ACTIVATOR DEVR_DOSR"/>
    <property type="match status" value="1"/>
</dbReference>
<dbReference type="InterPro" id="IPR016032">
    <property type="entry name" value="Sig_transdc_resp-reg_C-effctor"/>
</dbReference>
<dbReference type="KEGG" id="pez:HWQ56_12400"/>
<dbReference type="AlphaFoldDB" id="A0A7D5D756"/>
<keyword evidence="3" id="KW-0804">Transcription</keyword>
<protein>
    <submittedName>
        <fullName evidence="5">LuxR family transcriptional regulator</fullName>
    </submittedName>
</protein>
<dbReference type="InterPro" id="IPR036388">
    <property type="entry name" value="WH-like_DNA-bd_sf"/>
</dbReference>
<keyword evidence="2" id="KW-0238">DNA-binding</keyword>
<evidence type="ECO:0000259" key="4">
    <source>
        <dbReference type="PROSITE" id="PS50043"/>
    </source>
</evidence>
<dbReference type="Gene3D" id="3.30.450.80">
    <property type="entry name" value="Transcription factor LuxR-like, autoinducer-binding domain"/>
    <property type="match status" value="1"/>
</dbReference>
<reference evidence="5 6" key="1">
    <citation type="submission" date="2020-06" db="EMBL/GenBank/DDBJ databases">
        <title>Pseudomonas eucalypticola sp. nov., an endophyte of Eucalyptus dunnii leaves with biocontrol ability of eucalyptus leaf blight.</title>
        <authorList>
            <person name="Liu Y."/>
            <person name="Song Z."/>
            <person name="Zeng H."/>
            <person name="Lu M."/>
            <person name="Wang X."/>
            <person name="Lian X."/>
            <person name="Zhang Q."/>
        </authorList>
    </citation>
    <scope>NUCLEOTIDE SEQUENCE [LARGE SCALE GENOMIC DNA]</scope>
    <source>
        <strain evidence="5 6">NP-1</strain>
    </source>
</reference>